<sequence>MKDTKKSISLSDISPVCLIKTLIRNLWVVVACALIFAMGASLFIKYMRQPEYTATMTYAVTTKKTSYYPGTSVTAAKEVGAVMSELLGNDMIIDRIKGCSDRLSGFDGKITATVVANSNFLVITATASDPESAFSALRALNTLFPSLGDFLSSNSVVQLIRNPTVSSVPTNLINGSRIKKLAALAGAVLGAGAICLISVMRESVQTREGAHHLLDAPVLSVIRHERKNRTPRSLFRRKGHGLQVFSPTTSFAYAEQISSVCAAIEHEASANGRKIFLITGVGENEGKTTVAGNIAAALAMRGGKTALIDADLRKPAQSLFFDRKYNAPLPLNRLLAEPFSDENLLKCIRRHEKLGLYMLFPLKPDSRSTELITGKTMPELLKRLRRMDYVIIDSPPMGICPDAEALADLADASVLVVRQDYTSACDINDAADVLRGARAEFLGCILNDMCETRDCIPGGYGYKRKYGYGYYGYGKAGRK</sequence>
<dbReference type="PANTHER" id="PTHR32309:SF13">
    <property type="entry name" value="FERRIC ENTEROBACTIN TRANSPORT PROTEIN FEPE"/>
    <property type="match status" value="1"/>
</dbReference>
<keyword evidence="7 8" id="KW-0472">Membrane</keyword>
<name>A0AAE3FH03_9BACT</name>
<evidence type="ECO:0000256" key="4">
    <source>
        <dbReference type="ARBA" id="ARBA00022741"/>
    </source>
</evidence>
<protein>
    <submittedName>
        <fullName evidence="11">Wzz/FepE/Etk N-terminal domain-containing protein</fullName>
    </submittedName>
</protein>
<dbReference type="PANTHER" id="PTHR32309">
    <property type="entry name" value="TYROSINE-PROTEIN KINASE"/>
    <property type="match status" value="1"/>
</dbReference>
<evidence type="ECO:0000256" key="1">
    <source>
        <dbReference type="ARBA" id="ARBA00004651"/>
    </source>
</evidence>
<feature type="transmembrane region" description="Helical" evidence="8">
    <location>
        <begin position="26"/>
        <end position="44"/>
    </location>
</feature>
<dbReference type="Proteomes" id="UP001139365">
    <property type="component" value="Unassembled WGS sequence"/>
</dbReference>
<dbReference type="GO" id="GO:0005886">
    <property type="term" value="C:plasma membrane"/>
    <property type="evidence" value="ECO:0007669"/>
    <property type="project" value="UniProtKB-SubCell"/>
</dbReference>
<feature type="domain" description="Polysaccharide chain length determinant N-terminal" evidence="10">
    <location>
        <begin position="18"/>
        <end position="94"/>
    </location>
</feature>
<evidence type="ECO:0000259" key="10">
    <source>
        <dbReference type="Pfam" id="PF02706"/>
    </source>
</evidence>
<dbReference type="InterPro" id="IPR050445">
    <property type="entry name" value="Bact_polysacc_biosynth/exp"/>
</dbReference>
<evidence type="ECO:0000256" key="6">
    <source>
        <dbReference type="ARBA" id="ARBA00022989"/>
    </source>
</evidence>
<evidence type="ECO:0000256" key="3">
    <source>
        <dbReference type="ARBA" id="ARBA00022692"/>
    </source>
</evidence>
<dbReference type="SUPFAM" id="SSF52540">
    <property type="entry name" value="P-loop containing nucleoside triphosphate hydrolases"/>
    <property type="match status" value="1"/>
</dbReference>
<comment type="subcellular location">
    <subcellularLocation>
        <location evidence="1">Cell membrane</location>
        <topology evidence="1">Multi-pass membrane protein</topology>
    </subcellularLocation>
</comment>
<dbReference type="InterPro" id="IPR005702">
    <property type="entry name" value="Wzc-like_C"/>
</dbReference>
<proteinExistence type="predicted"/>
<organism evidence="11 12">
    <name type="scientific">Candidatus Colimorpha enterica</name>
    <dbReference type="NCBI Taxonomy" id="3083063"/>
    <lineage>
        <taxon>Bacteria</taxon>
        <taxon>Pseudomonadati</taxon>
        <taxon>Bacteroidota</taxon>
        <taxon>Bacteroidia</taxon>
        <taxon>Bacteroidales</taxon>
        <taxon>Candidatus Colimorpha</taxon>
    </lineage>
</organism>
<evidence type="ECO:0000256" key="8">
    <source>
        <dbReference type="SAM" id="Phobius"/>
    </source>
</evidence>
<evidence type="ECO:0000313" key="12">
    <source>
        <dbReference type="Proteomes" id="UP001139365"/>
    </source>
</evidence>
<keyword evidence="6 8" id="KW-1133">Transmembrane helix</keyword>
<gene>
    <name evidence="11" type="ORF">MR241_04925</name>
</gene>
<dbReference type="Pfam" id="PF01656">
    <property type="entry name" value="CbiA"/>
    <property type="match status" value="1"/>
</dbReference>
<evidence type="ECO:0000256" key="7">
    <source>
        <dbReference type="ARBA" id="ARBA00023136"/>
    </source>
</evidence>
<dbReference type="InterPro" id="IPR003856">
    <property type="entry name" value="LPS_length_determ_N"/>
</dbReference>
<keyword evidence="3 8" id="KW-0812">Transmembrane</keyword>
<dbReference type="Gene3D" id="3.40.50.300">
    <property type="entry name" value="P-loop containing nucleotide triphosphate hydrolases"/>
    <property type="match status" value="1"/>
</dbReference>
<evidence type="ECO:0000313" key="11">
    <source>
        <dbReference type="EMBL" id="MCI5755619.1"/>
    </source>
</evidence>
<evidence type="ECO:0000256" key="5">
    <source>
        <dbReference type="ARBA" id="ARBA00022840"/>
    </source>
</evidence>
<dbReference type="AlphaFoldDB" id="A0AAE3FH03"/>
<keyword evidence="5" id="KW-0067">ATP-binding</keyword>
<dbReference type="EMBL" id="JALEMU010000075">
    <property type="protein sequence ID" value="MCI5755619.1"/>
    <property type="molecule type" value="Genomic_DNA"/>
</dbReference>
<evidence type="ECO:0000256" key="2">
    <source>
        <dbReference type="ARBA" id="ARBA00022475"/>
    </source>
</evidence>
<keyword evidence="4" id="KW-0547">Nucleotide-binding</keyword>
<keyword evidence="2" id="KW-1003">Cell membrane</keyword>
<reference evidence="11 12" key="1">
    <citation type="submission" date="2022-03" db="EMBL/GenBank/DDBJ databases">
        <title>Metagenome-assembled genomes from swine fecal metagenomes.</title>
        <authorList>
            <person name="Holman D.B."/>
            <person name="Kommadath A."/>
        </authorList>
    </citation>
    <scope>NUCLEOTIDE SEQUENCE [LARGE SCALE GENOMIC DNA]</scope>
    <source>
        <strain evidence="11">SUG147</strain>
    </source>
</reference>
<comment type="caution">
    <text evidence="11">The sequence shown here is derived from an EMBL/GenBank/DDBJ whole genome shotgun (WGS) entry which is preliminary data.</text>
</comment>
<dbReference type="InterPro" id="IPR002586">
    <property type="entry name" value="CobQ/CobB/MinD/ParA_Nub-bd_dom"/>
</dbReference>
<dbReference type="CDD" id="cd05387">
    <property type="entry name" value="BY-kinase"/>
    <property type="match status" value="1"/>
</dbReference>
<feature type="domain" description="CobQ/CobB/MinD/ParA nucleotide binding" evidence="9">
    <location>
        <begin position="278"/>
        <end position="415"/>
    </location>
</feature>
<dbReference type="InterPro" id="IPR027417">
    <property type="entry name" value="P-loop_NTPase"/>
</dbReference>
<evidence type="ECO:0000259" key="9">
    <source>
        <dbReference type="Pfam" id="PF01656"/>
    </source>
</evidence>
<accession>A0AAE3FH03</accession>
<dbReference type="Pfam" id="PF02706">
    <property type="entry name" value="Wzz"/>
    <property type="match status" value="1"/>
</dbReference>